<dbReference type="Proteomes" id="UP000186141">
    <property type="component" value="Unassembled WGS sequence"/>
</dbReference>
<feature type="region of interest" description="Disordered" evidence="3">
    <location>
        <begin position="196"/>
        <end position="242"/>
    </location>
</feature>
<dbReference type="GO" id="GO:0005576">
    <property type="term" value="C:extracellular region"/>
    <property type="evidence" value="ECO:0007669"/>
    <property type="project" value="UniProtKB-SubCell"/>
</dbReference>
<dbReference type="Gene3D" id="2.150.10.10">
    <property type="entry name" value="Serralysin-like metalloprotease, C-terminal"/>
    <property type="match status" value="2"/>
</dbReference>
<sequence length="335" mass="36280">MTNYVFTSHLIMDRFSPDWSTSDRSYSTPEVVLMSTAERVSYNAWDYVDGTGLYLFGPNGTYALEFEPVEVQRLTWSGGVTDVLWIDAHVRAGDAVIGFDVFYIALGGAALPSFASVAEWDEFILNDAVPSAPTDGLFRPGRAFRWAEADGLLQIAGDDKDDVLNGAQNDDVIMGYGGRDVLRGYGGNDTLYGGDQNDQIRGDVGNDRLLGEKGNDRLSGGDGDDRLFGNKGSDRLDGGTGNDTLTGGMGADTFVFAAGYDTDKITDMNVSDGDRIRLDASLWDGDLTVMEVINQFARFKGDTNVVLTFDTGDKLRIFAADADDLIGFHAAIDII</sequence>
<dbReference type="GO" id="GO:0005509">
    <property type="term" value="F:calcium ion binding"/>
    <property type="evidence" value="ECO:0007669"/>
    <property type="project" value="InterPro"/>
</dbReference>
<organism evidence="4 5">
    <name type="scientific">Gemmobacter megaterium</name>
    <dbReference type="NCBI Taxonomy" id="1086013"/>
    <lineage>
        <taxon>Bacteria</taxon>
        <taxon>Pseudomonadati</taxon>
        <taxon>Pseudomonadota</taxon>
        <taxon>Alphaproteobacteria</taxon>
        <taxon>Rhodobacterales</taxon>
        <taxon>Paracoccaceae</taxon>
        <taxon>Gemmobacter</taxon>
    </lineage>
</organism>
<dbReference type="OrthoDB" id="9773411at2"/>
<gene>
    <name evidence="4" type="ORF">SAMN05421774_104277</name>
</gene>
<dbReference type="RefSeq" id="WP_076531594.1">
    <property type="nucleotide sequence ID" value="NZ_BMEH01000004.1"/>
</dbReference>
<protein>
    <submittedName>
        <fullName evidence="4">Hemolysin-type calcium-binding repeat-containing protein</fullName>
    </submittedName>
</protein>
<feature type="compositionally biased region" description="Basic and acidic residues" evidence="3">
    <location>
        <begin position="198"/>
        <end position="216"/>
    </location>
</feature>
<evidence type="ECO:0000256" key="1">
    <source>
        <dbReference type="ARBA" id="ARBA00004613"/>
    </source>
</evidence>
<dbReference type="SUPFAM" id="SSF51120">
    <property type="entry name" value="beta-Roll"/>
    <property type="match status" value="1"/>
</dbReference>
<dbReference type="STRING" id="1086013.SAMN05421774_104277"/>
<evidence type="ECO:0000313" key="4">
    <source>
        <dbReference type="EMBL" id="SIT03863.1"/>
    </source>
</evidence>
<dbReference type="InterPro" id="IPR018511">
    <property type="entry name" value="Hemolysin-typ_Ca-bd_CS"/>
</dbReference>
<proteinExistence type="predicted"/>
<dbReference type="Pfam" id="PF00353">
    <property type="entry name" value="HemolysinCabind"/>
    <property type="match status" value="2"/>
</dbReference>
<dbReference type="InterPro" id="IPR050557">
    <property type="entry name" value="RTX_toxin/Mannuronan_C5-epim"/>
</dbReference>
<dbReference type="EMBL" id="FTOT01000004">
    <property type="protein sequence ID" value="SIT03863.1"/>
    <property type="molecule type" value="Genomic_DNA"/>
</dbReference>
<name>A0A1N7NZV2_9RHOB</name>
<dbReference type="AlphaFoldDB" id="A0A1N7NZV2"/>
<dbReference type="PANTHER" id="PTHR38340">
    <property type="entry name" value="S-LAYER PROTEIN"/>
    <property type="match status" value="1"/>
</dbReference>
<dbReference type="PANTHER" id="PTHR38340:SF1">
    <property type="entry name" value="S-LAYER PROTEIN"/>
    <property type="match status" value="1"/>
</dbReference>
<dbReference type="PROSITE" id="PS00330">
    <property type="entry name" value="HEMOLYSIN_CALCIUM"/>
    <property type="match status" value="2"/>
</dbReference>
<keyword evidence="2" id="KW-0964">Secreted</keyword>
<evidence type="ECO:0000256" key="3">
    <source>
        <dbReference type="SAM" id="MobiDB-lite"/>
    </source>
</evidence>
<reference evidence="4 5" key="1">
    <citation type="submission" date="2017-01" db="EMBL/GenBank/DDBJ databases">
        <authorList>
            <person name="Mah S.A."/>
            <person name="Swanson W.J."/>
            <person name="Moy G.W."/>
            <person name="Vacquier V.D."/>
        </authorList>
    </citation>
    <scope>NUCLEOTIDE SEQUENCE [LARGE SCALE GENOMIC DNA]</scope>
    <source>
        <strain evidence="4 5">DSM 26375</strain>
    </source>
</reference>
<accession>A0A1N7NZV2</accession>
<evidence type="ECO:0000313" key="5">
    <source>
        <dbReference type="Proteomes" id="UP000186141"/>
    </source>
</evidence>
<keyword evidence="5" id="KW-1185">Reference proteome</keyword>
<comment type="subcellular location">
    <subcellularLocation>
        <location evidence="1">Secreted</location>
    </subcellularLocation>
</comment>
<dbReference type="InterPro" id="IPR001343">
    <property type="entry name" value="Hemolysn_Ca-bd"/>
</dbReference>
<feature type="compositionally biased region" description="Basic and acidic residues" evidence="3">
    <location>
        <begin position="223"/>
        <end position="237"/>
    </location>
</feature>
<dbReference type="InterPro" id="IPR011049">
    <property type="entry name" value="Serralysin-like_metalloprot_C"/>
</dbReference>
<evidence type="ECO:0000256" key="2">
    <source>
        <dbReference type="ARBA" id="ARBA00022525"/>
    </source>
</evidence>
<dbReference type="PRINTS" id="PR00313">
    <property type="entry name" value="CABNDNGRPT"/>
</dbReference>